<dbReference type="AlphaFoldDB" id="A0A3M7RJP8"/>
<gene>
    <name evidence="1" type="ORF">BpHYR1_043516</name>
</gene>
<evidence type="ECO:0000313" key="2">
    <source>
        <dbReference type="Proteomes" id="UP000276133"/>
    </source>
</evidence>
<proteinExistence type="predicted"/>
<keyword evidence="2" id="KW-1185">Reference proteome</keyword>
<organism evidence="1 2">
    <name type="scientific">Brachionus plicatilis</name>
    <name type="common">Marine rotifer</name>
    <name type="synonym">Brachionus muelleri</name>
    <dbReference type="NCBI Taxonomy" id="10195"/>
    <lineage>
        <taxon>Eukaryota</taxon>
        <taxon>Metazoa</taxon>
        <taxon>Spiralia</taxon>
        <taxon>Gnathifera</taxon>
        <taxon>Rotifera</taxon>
        <taxon>Eurotatoria</taxon>
        <taxon>Monogononta</taxon>
        <taxon>Pseudotrocha</taxon>
        <taxon>Ploima</taxon>
        <taxon>Brachionidae</taxon>
        <taxon>Brachionus</taxon>
    </lineage>
</organism>
<protein>
    <submittedName>
        <fullName evidence="1">Uncharacterized protein</fullName>
    </submittedName>
</protein>
<dbReference type="EMBL" id="REGN01003219">
    <property type="protein sequence ID" value="RNA23782.1"/>
    <property type="molecule type" value="Genomic_DNA"/>
</dbReference>
<reference evidence="1 2" key="1">
    <citation type="journal article" date="2018" name="Sci. Rep.">
        <title>Genomic signatures of local adaptation to the degree of environmental predictability in rotifers.</title>
        <authorList>
            <person name="Franch-Gras L."/>
            <person name="Hahn C."/>
            <person name="Garcia-Roger E.M."/>
            <person name="Carmona M.J."/>
            <person name="Serra M."/>
            <person name="Gomez A."/>
        </authorList>
    </citation>
    <scope>NUCLEOTIDE SEQUENCE [LARGE SCALE GENOMIC DNA]</scope>
    <source>
        <strain evidence="1">HYR1</strain>
    </source>
</reference>
<dbReference type="Proteomes" id="UP000276133">
    <property type="component" value="Unassembled WGS sequence"/>
</dbReference>
<sequence>MDVYLNKCKYNKTHKNIKILLPTKSFLRPRELLCKTFVSSGIRRLFRSKLYAIKTNRKKYSLNT</sequence>
<comment type="caution">
    <text evidence="1">The sequence shown here is derived from an EMBL/GenBank/DDBJ whole genome shotgun (WGS) entry which is preliminary data.</text>
</comment>
<accession>A0A3M7RJP8</accession>
<evidence type="ECO:0000313" key="1">
    <source>
        <dbReference type="EMBL" id="RNA23782.1"/>
    </source>
</evidence>
<name>A0A3M7RJP8_BRAPC</name>